<organism evidence="2 3">
    <name type="scientific">Vagococcus silagei</name>
    <dbReference type="NCBI Taxonomy" id="2508885"/>
    <lineage>
        <taxon>Bacteria</taxon>
        <taxon>Bacillati</taxon>
        <taxon>Bacillota</taxon>
        <taxon>Bacilli</taxon>
        <taxon>Lactobacillales</taxon>
        <taxon>Enterococcaceae</taxon>
        <taxon>Vagococcus</taxon>
    </lineage>
</organism>
<feature type="transmembrane region" description="Helical" evidence="1">
    <location>
        <begin position="225"/>
        <end position="252"/>
    </location>
</feature>
<keyword evidence="1" id="KW-0812">Transmembrane</keyword>
<feature type="transmembrane region" description="Helical" evidence="1">
    <location>
        <begin position="317"/>
        <end position="336"/>
    </location>
</feature>
<reference evidence="2 3" key="1">
    <citation type="submission" date="2019-01" db="EMBL/GenBank/DDBJ databases">
        <title>Vagococcus silagei sp. nov. isolated from brewer's grain.</title>
        <authorList>
            <person name="Guu J.-R."/>
        </authorList>
    </citation>
    <scope>NUCLEOTIDE SEQUENCE [LARGE SCALE GENOMIC DNA]</scope>
    <source>
        <strain evidence="2 3">2B-2</strain>
    </source>
</reference>
<dbReference type="Proteomes" id="UP000310506">
    <property type="component" value="Unassembled WGS sequence"/>
</dbReference>
<dbReference type="RefSeq" id="WP_136135891.1">
    <property type="nucleotide sequence ID" value="NZ_SDGV01000002.1"/>
</dbReference>
<keyword evidence="1" id="KW-0472">Membrane</keyword>
<feature type="transmembrane region" description="Helical" evidence="1">
    <location>
        <begin position="373"/>
        <end position="391"/>
    </location>
</feature>
<dbReference type="AlphaFoldDB" id="A0A4V6RML1"/>
<feature type="transmembrane region" description="Helical" evidence="1">
    <location>
        <begin position="187"/>
        <end position="205"/>
    </location>
</feature>
<dbReference type="OrthoDB" id="2320684at2"/>
<feature type="transmembrane region" description="Helical" evidence="1">
    <location>
        <begin position="284"/>
        <end position="310"/>
    </location>
</feature>
<sequence length="399" mass="46292">MKTYLKLELKKFLFSAKTIAVLIVLLFLGLYYSLVFIPNNPPLEKIDREQIETQYNERKNFIDLDRITTNLHPSVATALAIFPEWNQKDKARLMALDKEAYKEYAEHTADWYQFSDEIYFNQILTTSRYPIIYYSLASGFGFEDGHYAYKRESAKYQQLAKISVPLTIPAMNEQTAVQVVANEAGRYLPMILIAALIFFLCDIVLMDRKYQTIEAGYPITPLEKLVVKFTVALVGLLLTVVSLLPSFIILSFKYGIGSLKYPIPIYQNDHLNNGHFETISLQHYYLIFMLSFLLVFIFLFLFIIFLSLVFKSEIINIAIPSFLLFCEPLYFIRGVGEFKPVEWYPSTYLKIGSIITGHQNYLYITMKLTVEKMIILFSILIVIFILPVVLFSQRKGRKI</sequence>
<keyword evidence="1" id="KW-1133">Transmembrane helix</keyword>
<accession>A0A4V6RML1</accession>
<keyword evidence="3" id="KW-1185">Reference proteome</keyword>
<dbReference type="EMBL" id="SDGV01000002">
    <property type="protein sequence ID" value="THB62229.1"/>
    <property type="molecule type" value="Genomic_DNA"/>
</dbReference>
<gene>
    <name evidence="2" type="ORF">ESZ54_01420</name>
</gene>
<feature type="transmembrane region" description="Helical" evidence="1">
    <location>
        <begin position="12"/>
        <end position="34"/>
    </location>
</feature>
<evidence type="ECO:0000256" key="1">
    <source>
        <dbReference type="SAM" id="Phobius"/>
    </source>
</evidence>
<comment type="caution">
    <text evidence="2">The sequence shown here is derived from an EMBL/GenBank/DDBJ whole genome shotgun (WGS) entry which is preliminary data.</text>
</comment>
<proteinExistence type="predicted"/>
<name>A0A4V6RML1_9ENTE</name>
<protein>
    <submittedName>
        <fullName evidence="2">Uncharacterized protein</fullName>
    </submittedName>
</protein>
<evidence type="ECO:0000313" key="2">
    <source>
        <dbReference type="EMBL" id="THB62229.1"/>
    </source>
</evidence>
<evidence type="ECO:0000313" key="3">
    <source>
        <dbReference type="Proteomes" id="UP000310506"/>
    </source>
</evidence>